<evidence type="ECO:0000313" key="2">
    <source>
        <dbReference type="Proteomes" id="UP001177670"/>
    </source>
</evidence>
<dbReference type="AlphaFoldDB" id="A0AA40GFF8"/>
<dbReference type="EMBL" id="JAHYIQ010000001">
    <property type="protein sequence ID" value="KAK1136785.1"/>
    <property type="molecule type" value="Genomic_DNA"/>
</dbReference>
<sequence>MEEKIEEDVNEEKRGKYAKKVRTKMNFELLPPLTLAIRRGDLALSKLNLRTRIDFDSSC</sequence>
<keyword evidence="2" id="KW-1185">Reference proteome</keyword>
<protein>
    <submittedName>
        <fullName evidence="1">Uncharacterized protein</fullName>
    </submittedName>
</protein>
<proteinExistence type="predicted"/>
<accession>A0AA40GFF8</accession>
<gene>
    <name evidence="1" type="ORF">K0M31_001321</name>
</gene>
<comment type="caution">
    <text evidence="1">The sequence shown here is derived from an EMBL/GenBank/DDBJ whole genome shotgun (WGS) entry which is preliminary data.</text>
</comment>
<name>A0AA40GFF8_9HYME</name>
<evidence type="ECO:0000313" key="1">
    <source>
        <dbReference type="EMBL" id="KAK1136785.1"/>
    </source>
</evidence>
<dbReference type="Proteomes" id="UP001177670">
    <property type="component" value="Unassembled WGS sequence"/>
</dbReference>
<organism evidence="1 2">
    <name type="scientific">Melipona bicolor</name>
    <dbReference type="NCBI Taxonomy" id="60889"/>
    <lineage>
        <taxon>Eukaryota</taxon>
        <taxon>Metazoa</taxon>
        <taxon>Ecdysozoa</taxon>
        <taxon>Arthropoda</taxon>
        <taxon>Hexapoda</taxon>
        <taxon>Insecta</taxon>
        <taxon>Pterygota</taxon>
        <taxon>Neoptera</taxon>
        <taxon>Endopterygota</taxon>
        <taxon>Hymenoptera</taxon>
        <taxon>Apocrita</taxon>
        <taxon>Aculeata</taxon>
        <taxon>Apoidea</taxon>
        <taxon>Anthophila</taxon>
        <taxon>Apidae</taxon>
        <taxon>Melipona</taxon>
    </lineage>
</organism>
<reference evidence="1" key="1">
    <citation type="submission" date="2021-10" db="EMBL/GenBank/DDBJ databases">
        <title>Melipona bicolor Genome sequencing and assembly.</title>
        <authorList>
            <person name="Araujo N.S."/>
            <person name="Arias M.C."/>
        </authorList>
    </citation>
    <scope>NUCLEOTIDE SEQUENCE</scope>
    <source>
        <strain evidence="1">USP_2M_L1-L4_2017</strain>
        <tissue evidence="1">Whole body</tissue>
    </source>
</reference>